<reference evidence="2 3" key="1">
    <citation type="journal article" date="2020" name="bioRxiv">
        <title>Sequence and annotation of 42 cannabis genomes reveals extensive copy number variation in cannabinoid synthesis and pathogen resistance genes.</title>
        <authorList>
            <person name="Mckernan K.J."/>
            <person name="Helbert Y."/>
            <person name="Kane L.T."/>
            <person name="Ebling H."/>
            <person name="Zhang L."/>
            <person name="Liu B."/>
            <person name="Eaton Z."/>
            <person name="Mclaughlin S."/>
            <person name="Kingan S."/>
            <person name="Baybayan P."/>
            <person name="Concepcion G."/>
            <person name="Jordan M."/>
            <person name="Riva A."/>
            <person name="Barbazuk W."/>
            <person name="Harkins T."/>
        </authorList>
    </citation>
    <scope>NUCLEOTIDE SEQUENCE [LARGE SCALE GENOMIC DNA]</scope>
    <source>
        <strain evidence="3">cv. Jamaican Lion 4</strain>
        <tissue evidence="2">Leaf</tissue>
    </source>
</reference>
<protein>
    <submittedName>
        <fullName evidence="2">Uncharacterized protein</fullName>
    </submittedName>
</protein>
<feature type="region of interest" description="Disordered" evidence="1">
    <location>
        <begin position="125"/>
        <end position="147"/>
    </location>
</feature>
<dbReference type="EMBL" id="JAATIQ010000521">
    <property type="protein sequence ID" value="KAF4352778.1"/>
    <property type="molecule type" value="Genomic_DNA"/>
</dbReference>
<comment type="caution">
    <text evidence="2">The sequence shown here is derived from an EMBL/GenBank/DDBJ whole genome shotgun (WGS) entry which is preliminary data.</text>
</comment>
<evidence type="ECO:0000313" key="3">
    <source>
        <dbReference type="Proteomes" id="UP000583929"/>
    </source>
</evidence>
<accession>A0A7J6E303</accession>
<organism evidence="2 3">
    <name type="scientific">Cannabis sativa</name>
    <name type="common">Hemp</name>
    <name type="synonym">Marijuana</name>
    <dbReference type="NCBI Taxonomy" id="3483"/>
    <lineage>
        <taxon>Eukaryota</taxon>
        <taxon>Viridiplantae</taxon>
        <taxon>Streptophyta</taxon>
        <taxon>Embryophyta</taxon>
        <taxon>Tracheophyta</taxon>
        <taxon>Spermatophyta</taxon>
        <taxon>Magnoliopsida</taxon>
        <taxon>eudicotyledons</taxon>
        <taxon>Gunneridae</taxon>
        <taxon>Pentapetalae</taxon>
        <taxon>rosids</taxon>
        <taxon>fabids</taxon>
        <taxon>Rosales</taxon>
        <taxon>Cannabaceae</taxon>
        <taxon>Cannabis</taxon>
    </lineage>
</organism>
<evidence type="ECO:0000313" key="2">
    <source>
        <dbReference type="EMBL" id="KAF4352778.1"/>
    </source>
</evidence>
<name>A0A7J6E303_CANSA</name>
<sequence length="170" mass="18219">MIAPDTPPPSIRATVPLTNVRTGASDTRSEGGQAPIVTRVEESYAINPIPWLFCSPIKARKSPIPAEELIRIGFGISLASLVRNPTTEMSKKIKPSMKTAVNALSYETLPDPSQSKRKIREDSHYEAADQGRSCGGHYQIFPDGRVGTERDAVGDAARTPGVGEDGCVDG</sequence>
<proteinExistence type="predicted"/>
<dbReference type="AlphaFoldDB" id="A0A7J6E303"/>
<gene>
    <name evidence="2" type="ORF">G4B88_010178</name>
</gene>
<evidence type="ECO:0000256" key="1">
    <source>
        <dbReference type="SAM" id="MobiDB-lite"/>
    </source>
</evidence>
<dbReference type="Proteomes" id="UP000583929">
    <property type="component" value="Unassembled WGS sequence"/>
</dbReference>
<keyword evidence="3" id="KW-1185">Reference proteome</keyword>